<organism evidence="1 2">
    <name type="scientific">Lasiosphaeria miniovina</name>
    <dbReference type="NCBI Taxonomy" id="1954250"/>
    <lineage>
        <taxon>Eukaryota</taxon>
        <taxon>Fungi</taxon>
        <taxon>Dikarya</taxon>
        <taxon>Ascomycota</taxon>
        <taxon>Pezizomycotina</taxon>
        <taxon>Sordariomycetes</taxon>
        <taxon>Sordariomycetidae</taxon>
        <taxon>Sordariales</taxon>
        <taxon>Lasiosphaeriaceae</taxon>
        <taxon>Lasiosphaeria</taxon>
    </lineage>
</organism>
<name>A0AA40DRY6_9PEZI</name>
<evidence type="ECO:0000313" key="2">
    <source>
        <dbReference type="Proteomes" id="UP001172101"/>
    </source>
</evidence>
<protein>
    <submittedName>
        <fullName evidence="1">Uncharacterized protein</fullName>
    </submittedName>
</protein>
<dbReference type="EMBL" id="JAUIRO010000005">
    <property type="protein sequence ID" value="KAK0713345.1"/>
    <property type="molecule type" value="Genomic_DNA"/>
</dbReference>
<accession>A0AA40DRY6</accession>
<reference evidence="1" key="1">
    <citation type="submission" date="2023-06" db="EMBL/GenBank/DDBJ databases">
        <title>Genome-scale phylogeny and comparative genomics of the fungal order Sordariales.</title>
        <authorList>
            <consortium name="Lawrence Berkeley National Laboratory"/>
            <person name="Hensen N."/>
            <person name="Bonometti L."/>
            <person name="Westerberg I."/>
            <person name="Brannstrom I.O."/>
            <person name="Guillou S."/>
            <person name="Cros-Aarteil S."/>
            <person name="Calhoun S."/>
            <person name="Haridas S."/>
            <person name="Kuo A."/>
            <person name="Mondo S."/>
            <person name="Pangilinan J."/>
            <person name="Riley R."/>
            <person name="LaButti K."/>
            <person name="Andreopoulos B."/>
            <person name="Lipzen A."/>
            <person name="Chen C."/>
            <person name="Yanf M."/>
            <person name="Daum C."/>
            <person name="Ng V."/>
            <person name="Clum A."/>
            <person name="Steindorff A."/>
            <person name="Ohm R."/>
            <person name="Martin F."/>
            <person name="Silar P."/>
            <person name="Natvig D."/>
            <person name="Lalanne C."/>
            <person name="Gautier V."/>
            <person name="Ament-velasquez S.L."/>
            <person name="Kruys A."/>
            <person name="Hutchinson M.I."/>
            <person name="Powell A.J."/>
            <person name="Barry K."/>
            <person name="Miller A.N."/>
            <person name="Grigoriev I.V."/>
            <person name="Debuchy R."/>
            <person name="Gladieux P."/>
            <person name="Thoren M.H."/>
            <person name="Johannesson H."/>
        </authorList>
    </citation>
    <scope>NUCLEOTIDE SEQUENCE</scope>
    <source>
        <strain evidence="1">SMH2392-1A</strain>
    </source>
</reference>
<proteinExistence type="predicted"/>
<dbReference type="Proteomes" id="UP001172101">
    <property type="component" value="Unassembled WGS sequence"/>
</dbReference>
<sequence>MTKALGEDITSARRDINYEPGAKNIVIAGNLDAGKSSLINALRNCVIADSAYAPTGASDTTMLFAYDMVVLAHESSLTEPVIVAPTTCDMHIRNYQDERAIHVWLLQKPLCAKCVLWFSGKS</sequence>
<dbReference type="SUPFAM" id="SSF52540">
    <property type="entry name" value="P-loop containing nucleoside triphosphate hydrolases"/>
    <property type="match status" value="1"/>
</dbReference>
<evidence type="ECO:0000313" key="1">
    <source>
        <dbReference type="EMBL" id="KAK0713345.1"/>
    </source>
</evidence>
<gene>
    <name evidence="1" type="ORF">B0T26DRAFT_753463</name>
</gene>
<dbReference type="InterPro" id="IPR027417">
    <property type="entry name" value="P-loop_NTPase"/>
</dbReference>
<dbReference type="RefSeq" id="XP_060294668.1">
    <property type="nucleotide sequence ID" value="XM_060445682.1"/>
</dbReference>
<keyword evidence="2" id="KW-1185">Reference proteome</keyword>
<dbReference type="AlphaFoldDB" id="A0AA40DRY6"/>
<comment type="caution">
    <text evidence="1">The sequence shown here is derived from an EMBL/GenBank/DDBJ whole genome shotgun (WGS) entry which is preliminary data.</text>
</comment>
<dbReference type="GeneID" id="85328952"/>
<dbReference type="Gene3D" id="3.40.50.300">
    <property type="entry name" value="P-loop containing nucleotide triphosphate hydrolases"/>
    <property type="match status" value="1"/>
</dbReference>